<protein>
    <submittedName>
        <fullName evidence="1">Uncharacterized protein</fullName>
    </submittedName>
</protein>
<keyword evidence="2" id="KW-1185">Reference proteome</keyword>
<dbReference type="KEGG" id="vg:19685954"/>
<dbReference type="EMBL" id="KJ595576">
    <property type="protein sequence ID" value="AHZ95280.1"/>
    <property type="molecule type" value="Genomic_DNA"/>
</dbReference>
<dbReference type="RefSeq" id="YP_009043295.1">
    <property type="nucleotide sequence ID" value="NC_024363.1"/>
</dbReference>
<evidence type="ECO:0000313" key="1">
    <source>
        <dbReference type="EMBL" id="AHZ95280.1"/>
    </source>
</evidence>
<proteinExistence type="predicted"/>
<gene>
    <name evidence="1" type="primary">20</name>
    <name evidence="1" type="ORF">PBI_MANAD_20</name>
</gene>
<dbReference type="GeneID" id="19685954"/>
<reference evidence="1 2" key="1">
    <citation type="submission" date="2014-03" db="EMBL/GenBank/DDBJ databases">
        <authorList>
            <person name="Keyes J.M."/>
            <person name="Palaniappan R.S."/>
            <person name="Soti S."/>
            <person name="Thompson J.R."/>
            <person name="Coody T.K."/>
            <person name="Tekumalla S."/>
            <person name="Morgan A."/>
            <person name="Nelson M.A."/>
            <person name="Hillson S.J."/>
            <person name="Prasetyo J."/>
            <person name="Palomino C."/>
            <person name="Doak A.E."/>
            <person name="Pettis E."/>
            <person name="Harrington E.L."/>
            <person name="Mattivi C.M."/>
            <person name="Trieu M."/>
            <person name="Nelson S.L."/>
            <person name="Pelos C.M."/>
            <person name="Reed S.E."/>
            <person name="Guild N.A."/>
            <person name="Fillman C.L."/>
            <person name="Bradley K.W."/>
            <person name="Clarke D.Q."/>
            <person name="Lewis M.F."/>
            <person name="Barker L.P."/>
            <person name="Bailey C."/>
            <person name="Asai D.J."/>
            <person name="Garber M.L."/>
            <person name="Bowman C.A."/>
            <person name="Russell D.A."/>
            <person name="Pope W.H."/>
            <person name="Jacobs-Sera D."/>
            <person name="Hendrix R.W."/>
            <person name="Hatfull G.F."/>
        </authorList>
    </citation>
    <scope>NUCLEOTIDE SEQUENCE [LARGE SCALE GENOMIC DNA]</scope>
</reference>
<name>A0A059VGI0_9CAUD</name>
<dbReference type="Proteomes" id="UP000203559">
    <property type="component" value="Segment"/>
</dbReference>
<accession>A0A059VGI0</accession>
<evidence type="ECO:0000313" key="2">
    <source>
        <dbReference type="Proteomes" id="UP000203559"/>
    </source>
</evidence>
<sequence length="99" mass="10821">MSGGTVPPREEAMTARIITDADLDRMHERQAAALREVAVEDRDAVLRHAYFLMNVSGGNLSGNLRTAVRHLAEAGSAEALMQQDRADNARLMGTAFRAR</sequence>
<organism evidence="1 2">
    <name type="scientific">Mycobacterium phage Manad</name>
    <dbReference type="NCBI Taxonomy" id="1486403"/>
    <lineage>
        <taxon>Viruses</taxon>
        <taxon>Duplodnaviria</taxon>
        <taxon>Heunggongvirae</taxon>
        <taxon>Uroviricota</taxon>
        <taxon>Caudoviricetes</taxon>
        <taxon>Bclasvirinae</taxon>
        <taxon>Pegunavirus</taxon>
        <taxon>Pegunavirus manad</taxon>
    </lineage>
</organism>